<organism evidence="10 11">
    <name type="scientific">Mangrovimicrobium sediminis</name>
    <dbReference type="NCBI Taxonomy" id="2562682"/>
    <lineage>
        <taxon>Bacteria</taxon>
        <taxon>Pseudomonadati</taxon>
        <taxon>Pseudomonadota</taxon>
        <taxon>Gammaproteobacteria</taxon>
        <taxon>Cellvibrionales</taxon>
        <taxon>Halieaceae</taxon>
        <taxon>Mangrovimicrobium</taxon>
    </lineage>
</organism>
<gene>
    <name evidence="8 10" type="primary">rpsH</name>
    <name evidence="10" type="ORF">E4634_08820</name>
</gene>
<comment type="similarity">
    <text evidence="1 8 9">Belongs to the universal ribosomal protein uS8 family.</text>
</comment>
<dbReference type="PROSITE" id="PS00053">
    <property type="entry name" value="RIBOSOMAL_S8"/>
    <property type="match status" value="1"/>
</dbReference>
<dbReference type="GO" id="GO:0005840">
    <property type="term" value="C:ribosome"/>
    <property type="evidence" value="ECO:0007669"/>
    <property type="project" value="UniProtKB-KW"/>
</dbReference>
<dbReference type="GO" id="GO:0006412">
    <property type="term" value="P:translation"/>
    <property type="evidence" value="ECO:0007669"/>
    <property type="project" value="UniProtKB-UniRule"/>
</dbReference>
<dbReference type="FunFam" id="3.30.1370.30:FF:000002">
    <property type="entry name" value="30S ribosomal protein S8"/>
    <property type="match status" value="1"/>
</dbReference>
<dbReference type="GO" id="GO:0003735">
    <property type="term" value="F:structural constituent of ribosome"/>
    <property type="evidence" value="ECO:0007669"/>
    <property type="project" value="InterPro"/>
</dbReference>
<dbReference type="Gene3D" id="3.30.1490.10">
    <property type="match status" value="1"/>
</dbReference>
<reference evidence="10 11" key="1">
    <citation type="submission" date="2019-04" db="EMBL/GenBank/DDBJ databases">
        <title>Taxonomy of novel Haliea sp. from mangrove soil of West Coast of India.</title>
        <authorList>
            <person name="Verma A."/>
            <person name="Kumar P."/>
            <person name="Krishnamurthi S."/>
        </authorList>
    </citation>
    <scope>NUCLEOTIDE SEQUENCE [LARGE SCALE GENOMIC DNA]</scope>
    <source>
        <strain evidence="10 11">SAOS-164</strain>
    </source>
</reference>
<dbReference type="InterPro" id="IPR047863">
    <property type="entry name" value="Ribosomal_uS8_CS"/>
</dbReference>
<comment type="function">
    <text evidence="8">One of the primary rRNA binding proteins, it binds directly to 16S rRNA central domain where it helps coordinate assembly of the platform of the 30S subunit.</text>
</comment>
<evidence type="ECO:0000256" key="6">
    <source>
        <dbReference type="ARBA" id="ARBA00035258"/>
    </source>
</evidence>
<dbReference type="RefSeq" id="WP_135442939.1">
    <property type="nucleotide sequence ID" value="NZ_SRLE01000006.1"/>
</dbReference>
<evidence type="ECO:0000256" key="4">
    <source>
        <dbReference type="ARBA" id="ARBA00022980"/>
    </source>
</evidence>
<dbReference type="GO" id="GO:0019843">
    <property type="term" value="F:rRNA binding"/>
    <property type="evidence" value="ECO:0007669"/>
    <property type="project" value="UniProtKB-UniRule"/>
</dbReference>
<dbReference type="GO" id="GO:0005737">
    <property type="term" value="C:cytoplasm"/>
    <property type="evidence" value="ECO:0007669"/>
    <property type="project" value="UniProtKB-ARBA"/>
</dbReference>
<dbReference type="EMBL" id="SRLE01000006">
    <property type="protein sequence ID" value="TGD74217.1"/>
    <property type="molecule type" value="Genomic_DNA"/>
</dbReference>
<evidence type="ECO:0000256" key="1">
    <source>
        <dbReference type="ARBA" id="ARBA00006471"/>
    </source>
</evidence>
<dbReference type="FunFam" id="3.30.1490.10:FF:000001">
    <property type="entry name" value="30S ribosomal protein S8"/>
    <property type="match status" value="1"/>
</dbReference>
<dbReference type="SUPFAM" id="SSF56047">
    <property type="entry name" value="Ribosomal protein S8"/>
    <property type="match status" value="1"/>
</dbReference>
<sequence>MSMQDPLSDMLTRIRNAQMAGKKSVEMPGSKLKAAVAKVLQDEGYIAGFNASNDTGKPRLSVDLKYFQGKPVIAEIDRVSRPGLRSYAAKDELPSVRGGLGVAIVSTSKGVMTDRAARAAGVGGEVLCTVF</sequence>
<dbReference type="Gene3D" id="3.30.1370.30">
    <property type="match status" value="1"/>
</dbReference>
<evidence type="ECO:0000313" key="11">
    <source>
        <dbReference type="Proteomes" id="UP000298050"/>
    </source>
</evidence>
<dbReference type="HAMAP" id="MF_01302_B">
    <property type="entry name" value="Ribosomal_uS8_B"/>
    <property type="match status" value="1"/>
</dbReference>
<dbReference type="Pfam" id="PF00410">
    <property type="entry name" value="Ribosomal_S8"/>
    <property type="match status" value="1"/>
</dbReference>
<dbReference type="GO" id="GO:1990904">
    <property type="term" value="C:ribonucleoprotein complex"/>
    <property type="evidence" value="ECO:0007669"/>
    <property type="project" value="UniProtKB-KW"/>
</dbReference>
<keyword evidence="3 8" id="KW-0694">RNA-binding</keyword>
<dbReference type="InterPro" id="IPR035987">
    <property type="entry name" value="Ribosomal_uS8_sf"/>
</dbReference>
<evidence type="ECO:0000256" key="2">
    <source>
        <dbReference type="ARBA" id="ARBA00022730"/>
    </source>
</evidence>
<dbReference type="PANTHER" id="PTHR11758">
    <property type="entry name" value="40S RIBOSOMAL PROTEIN S15A"/>
    <property type="match status" value="1"/>
</dbReference>
<keyword evidence="4 8" id="KW-0689">Ribosomal protein</keyword>
<dbReference type="NCBIfam" id="NF001109">
    <property type="entry name" value="PRK00136.1"/>
    <property type="match status" value="1"/>
</dbReference>
<protein>
    <recommendedName>
        <fullName evidence="6 8">Small ribosomal subunit protein uS8</fullName>
    </recommendedName>
</protein>
<dbReference type="OrthoDB" id="9802617at2"/>
<accession>A0A4Z0M461</accession>
<name>A0A4Z0M461_9GAMM</name>
<keyword evidence="5 8" id="KW-0687">Ribonucleoprotein</keyword>
<keyword evidence="11" id="KW-1185">Reference proteome</keyword>
<evidence type="ECO:0000256" key="8">
    <source>
        <dbReference type="HAMAP-Rule" id="MF_01302"/>
    </source>
</evidence>
<keyword evidence="2 8" id="KW-0699">rRNA-binding</keyword>
<evidence type="ECO:0000256" key="7">
    <source>
        <dbReference type="ARBA" id="ARBA00046740"/>
    </source>
</evidence>
<dbReference type="InterPro" id="IPR000630">
    <property type="entry name" value="Ribosomal_uS8"/>
</dbReference>
<dbReference type="AlphaFoldDB" id="A0A4Z0M461"/>
<dbReference type="Proteomes" id="UP000298050">
    <property type="component" value="Unassembled WGS sequence"/>
</dbReference>
<comment type="caution">
    <text evidence="10">The sequence shown here is derived from an EMBL/GenBank/DDBJ whole genome shotgun (WGS) entry which is preliminary data.</text>
</comment>
<proteinExistence type="inferred from homology"/>
<evidence type="ECO:0000313" key="10">
    <source>
        <dbReference type="EMBL" id="TGD74217.1"/>
    </source>
</evidence>
<evidence type="ECO:0000256" key="9">
    <source>
        <dbReference type="RuleBase" id="RU003660"/>
    </source>
</evidence>
<evidence type="ECO:0000256" key="3">
    <source>
        <dbReference type="ARBA" id="ARBA00022884"/>
    </source>
</evidence>
<comment type="subunit">
    <text evidence="7 8">Part of the 30S ribosomal subunit. Contacts proteins S5 and S12.</text>
</comment>
<evidence type="ECO:0000256" key="5">
    <source>
        <dbReference type="ARBA" id="ARBA00023274"/>
    </source>
</evidence>